<dbReference type="GO" id="GO:0051539">
    <property type="term" value="F:4 iron, 4 sulfur cluster binding"/>
    <property type="evidence" value="ECO:0007669"/>
    <property type="project" value="UniProtKB-KW"/>
</dbReference>
<keyword evidence="5" id="KW-0479">Metal-binding</keyword>
<dbReference type="InterPro" id="IPR007197">
    <property type="entry name" value="rSAM"/>
</dbReference>
<dbReference type="GO" id="GO:0046872">
    <property type="term" value="F:metal ion binding"/>
    <property type="evidence" value="ECO:0007669"/>
    <property type="project" value="UniProtKB-KW"/>
</dbReference>
<dbReference type="AlphaFoldDB" id="Q97B77"/>
<keyword evidence="4" id="KW-0949">S-adenosyl-L-methionine</keyword>
<dbReference type="InterPro" id="IPR006638">
    <property type="entry name" value="Elp3/MiaA/NifB-like_rSAM"/>
</dbReference>
<evidence type="ECO:0000256" key="4">
    <source>
        <dbReference type="ARBA" id="ARBA00022691"/>
    </source>
</evidence>
<dbReference type="OrthoDB" id="2305at2157"/>
<dbReference type="Gene3D" id="3.80.30.20">
    <property type="entry name" value="tm_1862 like domain"/>
    <property type="match status" value="1"/>
</dbReference>
<dbReference type="Gene3D" id="3.40.50.280">
    <property type="entry name" value="Cobalamin-binding domain"/>
    <property type="match status" value="1"/>
</dbReference>
<dbReference type="InterPro" id="IPR023404">
    <property type="entry name" value="rSAM_horseshoe"/>
</dbReference>
<dbReference type="GO" id="GO:0031419">
    <property type="term" value="F:cobalamin binding"/>
    <property type="evidence" value="ECO:0007669"/>
    <property type="project" value="InterPro"/>
</dbReference>
<dbReference type="SFLD" id="SFLDS00029">
    <property type="entry name" value="Radical_SAM"/>
    <property type="match status" value="1"/>
</dbReference>
<dbReference type="PaxDb" id="273116-14324795"/>
<evidence type="ECO:0000259" key="9">
    <source>
        <dbReference type="PROSITE" id="PS51918"/>
    </source>
</evidence>
<dbReference type="SFLD" id="SFLDG01082">
    <property type="entry name" value="B12-binding_domain_containing"/>
    <property type="match status" value="1"/>
</dbReference>
<dbReference type="EMBL" id="BA000011">
    <property type="protein sequence ID" value="BAB59722.1"/>
    <property type="molecule type" value="Genomic_DNA"/>
</dbReference>
<reference evidence="10 11" key="2">
    <citation type="journal article" date="2000" name="Proc. Natl. Acad. Sci. U.S.A.">
        <title>Archaeal adaptation to higher temperatures revealed by genomic sequence of Thermoplasma volcanium.</title>
        <authorList>
            <person name="Kawashima T."/>
            <person name="Amano N."/>
            <person name="Koike H."/>
            <person name="Makino S."/>
            <person name="Higuchi S."/>
            <person name="Kawashima-Ohya Y."/>
            <person name="Watanabe K."/>
            <person name="Yamazaki M."/>
            <person name="Kanehori K."/>
            <person name="Kawamoto T."/>
            <person name="Nunoshiba T."/>
            <person name="Yamamoto Y."/>
            <person name="Aramaki H."/>
            <person name="Makino K."/>
            <person name="Suzuki M."/>
        </authorList>
    </citation>
    <scope>NUCLEOTIDE SEQUENCE [LARGE SCALE GENOMIC DNA]</scope>
    <source>
        <strain evidence="11">ATCC 51530 / DSM 4299 / JCM 9571 / NBRC 15438 / GSS1</strain>
    </source>
</reference>
<sequence>MKVLLIKPLNPTGSGYTTKFGFLPTPLGLEDLAGEARVVGIKDVKIVDMEADELTLNEMVAYIDRWRPDVIGITLHATAAHSFSQQLATQVKSIYNPLIVAGGHQATFVPNQLLDNGFDVIVLGEGDETFREILKHYKDGIDFDNIPGIVFKRNGRKFRTKKRELIDDLDSLPIPAFDLVEPEKYTFKVFGEGSVATLETSRGCPYACDFCSVTPTWGNKWRNKSNERIMEELRIIKQLGYKWVFFTDDIFIVYPNVKQREDLFNRIIEEDLGLKFIVQMRADVTAKNPDLIKKAAQAGLTIAFLGIESGSEEVLKAMHKGIITDSSIRAVKVLEENNVVVLGGMMLGAPYERISDIRKTIKFSRILARAGIDAIQFSTYTPLPGTRIFLDSLRNKKIFTLDWSRYDILTPVAITKVNPAIIQALTAYAYYTFYIYKWLHDRLHSIRAVGFKDQIMLNAQKFILRMMPSYVKDILRLPSDVIKTALLYRNGLKHMDFDQTTVNELLNDSSQIVYKETGTKNPYFKIKNQ</sequence>
<dbReference type="CDD" id="cd02068">
    <property type="entry name" value="radical_SAM_B12_BD"/>
    <property type="match status" value="1"/>
</dbReference>
<dbReference type="InterPro" id="IPR034466">
    <property type="entry name" value="Methyltransferase_Class_B"/>
</dbReference>
<dbReference type="Proteomes" id="UP000001017">
    <property type="component" value="Chromosome"/>
</dbReference>
<keyword evidence="6" id="KW-0408">Iron</keyword>
<comment type="cofactor">
    <cofactor evidence="1">
        <name>[4Fe-4S] cluster</name>
        <dbReference type="ChEBI" id="CHEBI:49883"/>
    </cofactor>
</comment>
<evidence type="ECO:0000313" key="11">
    <source>
        <dbReference type="Proteomes" id="UP000001017"/>
    </source>
</evidence>
<dbReference type="PANTHER" id="PTHR43409:SF7">
    <property type="entry name" value="BLL1977 PROTEIN"/>
    <property type="match status" value="1"/>
</dbReference>
<dbReference type="PhylomeDB" id="Q97B77"/>
<organism evidence="10 11">
    <name type="scientific">Thermoplasma volcanium (strain ATCC 51530 / DSM 4299 / JCM 9571 / NBRC 15438 / GSS1)</name>
    <dbReference type="NCBI Taxonomy" id="273116"/>
    <lineage>
        <taxon>Archaea</taxon>
        <taxon>Methanobacteriati</taxon>
        <taxon>Thermoplasmatota</taxon>
        <taxon>Thermoplasmata</taxon>
        <taxon>Thermoplasmatales</taxon>
        <taxon>Thermoplasmataceae</taxon>
        <taxon>Thermoplasma</taxon>
    </lineage>
</organism>
<keyword evidence="3" id="KW-0808">Transferase</keyword>
<feature type="domain" description="Radical SAM core" evidence="9">
    <location>
        <begin position="190"/>
        <end position="420"/>
    </location>
</feature>
<dbReference type="STRING" id="273116.gene:9381367"/>
<dbReference type="InterPro" id="IPR058240">
    <property type="entry name" value="rSAM_sf"/>
</dbReference>
<proteinExistence type="predicted"/>
<keyword evidence="7" id="KW-0411">Iron-sulfur</keyword>
<dbReference type="InterPro" id="IPR051198">
    <property type="entry name" value="BchE-like"/>
</dbReference>
<dbReference type="InterPro" id="IPR006158">
    <property type="entry name" value="Cobalamin-bd"/>
</dbReference>
<evidence type="ECO:0000313" key="10">
    <source>
        <dbReference type="EMBL" id="BAB59722.1"/>
    </source>
</evidence>
<protein>
    <submittedName>
        <fullName evidence="10">Mg-protoporphyrin IX monomethyl ester oxidative cyclase</fullName>
    </submittedName>
</protein>
<evidence type="ECO:0000256" key="1">
    <source>
        <dbReference type="ARBA" id="ARBA00001966"/>
    </source>
</evidence>
<dbReference type="PROSITE" id="PS51918">
    <property type="entry name" value="RADICAL_SAM"/>
    <property type="match status" value="1"/>
</dbReference>
<reference evidence="10 11" key="1">
    <citation type="journal article" date="1999" name="Proc. Jpn. Acad.">
        <title>Determination of the complete genomic DNA sequence of Thermoplasma volvanium GSS1.</title>
        <authorList>
            <person name="Kawashima T."/>
            <person name="Yamamoto Y."/>
            <person name="Aramaki H."/>
            <person name="Nunoshiba T."/>
            <person name="Kawamoto T."/>
            <person name="Watanabe K."/>
            <person name="Yamazaki M."/>
            <person name="Kanehori K."/>
            <person name="Amano N."/>
            <person name="Ohya Y."/>
            <person name="Makino K."/>
            <person name="Suzuki M."/>
        </authorList>
    </citation>
    <scope>NUCLEOTIDE SEQUENCE [LARGE SCALE GENOMIC DNA]</scope>
    <source>
        <strain evidence="11">ATCC 51530 / DSM 4299 / JCM 9571 / NBRC 15438 / GSS1</strain>
    </source>
</reference>
<dbReference type="Pfam" id="PF02310">
    <property type="entry name" value="B12-binding"/>
    <property type="match status" value="1"/>
</dbReference>
<evidence type="ECO:0000256" key="5">
    <source>
        <dbReference type="ARBA" id="ARBA00022723"/>
    </source>
</evidence>
<dbReference type="RefSeq" id="WP_010916839.1">
    <property type="nucleotide sequence ID" value="NC_002689.2"/>
</dbReference>
<name>Q97B77_THEVO</name>
<dbReference type="SMART" id="SM00729">
    <property type="entry name" value="Elp3"/>
    <property type="match status" value="1"/>
</dbReference>
<dbReference type="CDD" id="cd01335">
    <property type="entry name" value="Radical_SAM"/>
    <property type="match status" value="1"/>
</dbReference>
<keyword evidence="11" id="KW-1185">Reference proteome</keyword>
<feature type="domain" description="B12-binding" evidence="8">
    <location>
        <begin position="12"/>
        <end position="144"/>
    </location>
</feature>
<keyword evidence="2" id="KW-0489">Methyltransferase</keyword>
<evidence type="ECO:0000256" key="7">
    <source>
        <dbReference type="ARBA" id="ARBA00023014"/>
    </source>
</evidence>
<dbReference type="SUPFAM" id="SSF102114">
    <property type="entry name" value="Radical SAM enzymes"/>
    <property type="match status" value="1"/>
</dbReference>
<dbReference type="KEGG" id="tvo:TVG0569632"/>
<gene>
    <name evidence="10" type="ORF">TVG0569632</name>
</gene>
<evidence type="ECO:0000256" key="2">
    <source>
        <dbReference type="ARBA" id="ARBA00022603"/>
    </source>
</evidence>
<dbReference type="PROSITE" id="PS51332">
    <property type="entry name" value="B12_BINDING"/>
    <property type="match status" value="1"/>
</dbReference>
<evidence type="ECO:0000256" key="3">
    <source>
        <dbReference type="ARBA" id="ARBA00022679"/>
    </source>
</evidence>
<dbReference type="PANTHER" id="PTHR43409">
    <property type="entry name" value="ANAEROBIC MAGNESIUM-PROTOPORPHYRIN IX MONOMETHYL ESTER CYCLASE-RELATED"/>
    <property type="match status" value="1"/>
</dbReference>
<dbReference type="Pfam" id="PF04055">
    <property type="entry name" value="Radical_SAM"/>
    <property type="match status" value="1"/>
</dbReference>
<dbReference type="eggNOG" id="arCOG01356">
    <property type="taxonomic scope" value="Archaea"/>
</dbReference>
<evidence type="ECO:0000259" key="8">
    <source>
        <dbReference type="PROSITE" id="PS51332"/>
    </source>
</evidence>
<dbReference type="HOGENOM" id="CLU_021572_4_4_2"/>
<evidence type="ECO:0000256" key="6">
    <source>
        <dbReference type="ARBA" id="ARBA00023004"/>
    </source>
</evidence>
<accession>Q97B77</accession>
<dbReference type="GeneID" id="1441687"/>
<dbReference type="GO" id="GO:0003824">
    <property type="term" value="F:catalytic activity"/>
    <property type="evidence" value="ECO:0007669"/>
    <property type="project" value="InterPro"/>
</dbReference>
<dbReference type="SFLD" id="SFLDG01123">
    <property type="entry name" value="methyltransferase_(Class_B)"/>
    <property type="match status" value="1"/>
</dbReference>